<evidence type="ECO:0000256" key="2">
    <source>
        <dbReference type="ARBA" id="ARBA00004496"/>
    </source>
</evidence>
<protein>
    <recommendedName>
        <fullName evidence="13">Maelstrom domain-containing protein</fullName>
    </recommendedName>
</protein>
<dbReference type="GO" id="GO:0007283">
    <property type="term" value="P:spermatogenesis"/>
    <property type="evidence" value="ECO:0007669"/>
    <property type="project" value="TreeGrafter"/>
</dbReference>
<evidence type="ECO:0000256" key="7">
    <source>
        <dbReference type="ARBA" id="ARBA00023125"/>
    </source>
</evidence>
<dbReference type="VEuPathDB" id="VectorBase:AMAM000593"/>
<dbReference type="InterPro" id="IPR036910">
    <property type="entry name" value="HMG_box_dom_sf"/>
</dbReference>
<evidence type="ECO:0000256" key="6">
    <source>
        <dbReference type="ARBA" id="ARBA00022782"/>
    </source>
</evidence>
<comment type="similarity">
    <text evidence="3">Belongs to the maelstrom family.</text>
</comment>
<keyword evidence="6" id="KW-0221">Differentiation</keyword>
<keyword evidence="10" id="KW-0469">Meiosis</keyword>
<dbReference type="SUPFAM" id="SSF47095">
    <property type="entry name" value="HMG-box"/>
    <property type="match status" value="1"/>
</dbReference>
<evidence type="ECO:0000256" key="4">
    <source>
        <dbReference type="ARBA" id="ARBA00022473"/>
    </source>
</evidence>
<proteinExistence type="inferred from homology"/>
<evidence type="ECO:0000313" key="14">
    <source>
        <dbReference type="EnsemblMetazoa" id="AMAM000593-PA"/>
    </source>
</evidence>
<keyword evidence="11" id="KW-0175">Coiled coil</keyword>
<evidence type="ECO:0000256" key="1">
    <source>
        <dbReference type="ARBA" id="ARBA00004123"/>
    </source>
</evidence>
<dbReference type="EnsemblMetazoa" id="AMAM000593-RA">
    <property type="protein sequence ID" value="AMAM000593-PA"/>
    <property type="gene ID" value="AMAM000593"/>
</dbReference>
<organism evidence="14 15">
    <name type="scientific">Anopheles maculatus</name>
    <dbReference type="NCBI Taxonomy" id="74869"/>
    <lineage>
        <taxon>Eukaryota</taxon>
        <taxon>Metazoa</taxon>
        <taxon>Ecdysozoa</taxon>
        <taxon>Arthropoda</taxon>
        <taxon>Hexapoda</taxon>
        <taxon>Insecta</taxon>
        <taxon>Pterygota</taxon>
        <taxon>Neoptera</taxon>
        <taxon>Endopterygota</taxon>
        <taxon>Diptera</taxon>
        <taxon>Nematocera</taxon>
        <taxon>Culicoidea</taxon>
        <taxon>Culicidae</taxon>
        <taxon>Anophelinae</taxon>
        <taxon>Anopheles</taxon>
        <taxon>Anopheles maculatus group</taxon>
    </lineage>
</organism>
<keyword evidence="5" id="KW-0963">Cytoplasm</keyword>
<dbReference type="GO" id="GO:0034587">
    <property type="term" value="P:piRNA processing"/>
    <property type="evidence" value="ECO:0007669"/>
    <property type="project" value="TreeGrafter"/>
</dbReference>
<comment type="subcellular location">
    <subcellularLocation>
        <location evidence="2">Cytoplasm</location>
    </subcellularLocation>
    <subcellularLocation>
        <location evidence="1">Nucleus</location>
    </subcellularLocation>
</comment>
<keyword evidence="9" id="KW-0539">Nucleus</keyword>
<keyword evidence="7" id="KW-0238">DNA-binding</keyword>
<dbReference type="PANTHER" id="PTHR21358">
    <property type="entry name" value="PROTEIN MAELSTROM HOMOLOG"/>
    <property type="match status" value="1"/>
</dbReference>
<evidence type="ECO:0000256" key="8">
    <source>
        <dbReference type="ARBA" id="ARBA00023158"/>
    </source>
</evidence>
<dbReference type="AlphaFoldDB" id="A0A182S6F4"/>
<keyword evidence="15" id="KW-1185">Reference proteome</keyword>
<feature type="coiled-coil region" evidence="11">
    <location>
        <begin position="54"/>
        <end position="99"/>
    </location>
</feature>
<evidence type="ECO:0000256" key="5">
    <source>
        <dbReference type="ARBA" id="ARBA00022490"/>
    </source>
</evidence>
<dbReference type="Pfam" id="PF13017">
    <property type="entry name" value="Maelstrom"/>
    <property type="match status" value="1"/>
</dbReference>
<name>A0A182S6F4_9DIPT</name>
<dbReference type="GO" id="GO:0045892">
    <property type="term" value="P:negative regulation of DNA-templated transcription"/>
    <property type="evidence" value="ECO:0007669"/>
    <property type="project" value="TreeGrafter"/>
</dbReference>
<evidence type="ECO:0000256" key="11">
    <source>
        <dbReference type="SAM" id="Coils"/>
    </source>
</evidence>
<keyword evidence="8" id="KW-0943">RNA-mediated gene silencing</keyword>
<reference evidence="15" key="1">
    <citation type="submission" date="2013-09" db="EMBL/GenBank/DDBJ databases">
        <title>The Genome Sequence of Anopheles maculatus species B.</title>
        <authorList>
            <consortium name="The Broad Institute Genomics Platform"/>
            <person name="Neafsey D.E."/>
            <person name="Besansky N."/>
            <person name="Howell P."/>
            <person name="Walton C."/>
            <person name="Young S.K."/>
            <person name="Zeng Q."/>
            <person name="Gargeya S."/>
            <person name="Fitzgerald M."/>
            <person name="Haas B."/>
            <person name="Abouelleil A."/>
            <person name="Allen A.W."/>
            <person name="Alvarado L."/>
            <person name="Arachchi H.M."/>
            <person name="Berlin A.M."/>
            <person name="Chapman S.B."/>
            <person name="Gainer-Dewar J."/>
            <person name="Goldberg J."/>
            <person name="Griggs A."/>
            <person name="Gujja S."/>
            <person name="Hansen M."/>
            <person name="Howarth C."/>
            <person name="Imamovic A."/>
            <person name="Ireland A."/>
            <person name="Larimer J."/>
            <person name="McCowan C."/>
            <person name="Murphy C."/>
            <person name="Pearson M."/>
            <person name="Poon T.W."/>
            <person name="Priest M."/>
            <person name="Roberts A."/>
            <person name="Saif S."/>
            <person name="Shea T."/>
            <person name="Sisk P."/>
            <person name="Sykes S."/>
            <person name="Wortman J."/>
            <person name="Nusbaum C."/>
            <person name="Birren B."/>
        </authorList>
    </citation>
    <scope>NUCLEOTIDE SEQUENCE [LARGE SCALE GENOMIC DNA]</scope>
    <source>
        <strain evidence="15">maculatus3</strain>
    </source>
</reference>
<feature type="region of interest" description="Disordered" evidence="12">
    <location>
        <begin position="361"/>
        <end position="382"/>
    </location>
</feature>
<sequence length="412" mass="46505">MPKKNAFFYFMLEYKALEEAKGRKFKNIGEVTPFAGEMWQKMDAAKRERFFLIANQAQNATIKLEEKVQECAEKKDATKDLLQERVKRAVSRNELTKEEFYLISMGYFCRTIDDVYIPAEIGVIKYSLKCGVQEQFHIIIDHEKLPTGMAYEALHHSEGTHALPLPPHGLGVKDYDEIALKLLTFLRAENEMPMLFTAAKEASAVYSMLCDILGEHMQNRSLHICSVAELYMLLQHASVRSNQDKPALKTVHIAQKLLDDDVFSYTEGISCDYHEYRSLLIHCCLSQCIRWAYSISRDCCADMGIELIPGMHTPDQKGVPRLFNENSETISDDHSSSDNEHLNDGNMSFVSFGTHITSLPAEPGTLEDLPISIKPDGGESSKSSVVSSQVLVQQRAIPEIEACIDNTAFFTI</sequence>
<evidence type="ECO:0000256" key="9">
    <source>
        <dbReference type="ARBA" id="ARBA00023242"/>
    </source>
</evidence>
<dbReference type="PANTHER" id="PTHR21358:SF4">
    <property type="entry name" value="PROTEIN MAELSTROM HOMOLOG"/>
    <property type="match status" value="1"/>
</dbReference>
<dbReference type="GO" id="GO:0060964">
    <property type="term" value="P:regulation of miRNA-mediated gene silencing"/>
    <property type="evidence" value="ECO:0007669"/>
    <property type="project" value="InterPro"/>
</dbReference>
<evidence type="ECO:0000256" key="12">
    <source>
        <dbReference type="SAM" id="MobiDB-lite"/>
    </source>
</evidence>
<evidence type="ECO:0000256" key="10">
    <source>
        <dbReference type="ARBA" id="ARBA00023254"/>
    </source>
</evidence>
<dbReference type="GO" id="GO:0043565">
    <property type="term" value="F:sequence-specific DNA binding"/>
    <property type="evidence" value="ECO:0007669"/>
    <property type="project" value="TreeGrafter"/>
</dbReference>
<dbReference type="GO" id="GO:0043186">
    <property type="term" value="C:P granule"/>
    <property type="evidence" value="ECO:0007669"/>
    <property type="project" value="TreeGrafter"/>
</dbReference>
<dbReference type="GO" id="GO:0007140">
    <property type="term" value="P:male meiotic nuclear division"/>
    <property type="evidence" value="ECO:0007669"/>
    <property type="project" value="TreeGrafter"/>
</dbReference>
<reference evidence="14" key="2">
    <citation type="submission" date="2020-05" db="UniProtKB">
        <authorList>
            <consortium name="EnsemblMetazoa"/>
        </authorList>
    </citation>
    <scope>IDENTIFICATION</scope>
    <source>
        <strain evidence="14">maculatus3</strain>
    </source>
</reference>
<dbReference type="InterPro" id="IPR039259">
    <property type="entry name" value="Protein_maelstrom"/>
</dbReference>
<dbReference type="GO" id="GO:0005634">
    <property type="term" value="C:nucleus"/>
    <property type="evidence" value="ECO:0007669"/>
    <property type="project" value="UniProtKB-SubCell"/>
</dbReference>
<evidence type="ECO:0000256" key="3">
    <source>
        <dbReference type="ARBA" id="ARBA00007057"/>
    </source>
</evidence>
<dbReference type="Proteomes" id="UP000075901">
    <property type="component" value="Unassembled WGS sequence"/>
</dbReference>
<accession>A0A182S6F4</accession>
<dbReference type="Gene3D" id="1.10.30.10">
    <property type="entry name" value="High mobility group box domain"/>
    <property type="match status" value="1"/>
</dbReference>
<evidence type="ECO:0000259" key="13">
    <source>
        <dbReference type="Pfam" id="PF13017"/>
    </source>
</evidence>
<evidence type="ECO:0000313" key="15">
    <source>
        <dbReference type="Proteomes" id="UP000075901"/>
    </source>
</evidence>
<dbReference type="GO" id="GO:0030154">
    <property type="term" value="P:cell differentiation"/>
    <property type="evidence" value="ECO:0007669"/>
    <property type="project" value="UniProtKB-KW"/>
</dbReference>
<keyword evidence="4" id="KW-0217">Developmental protein</keyword>
<dbReference type="InterPro" id="IPR024970">
    <property type="entry name" value="Maelstrom"/>
</dbReference>
<feature type="domain" description="Maelstrom" evidence="13">
    <location>
        <begin position="111"/>
        <end position="317"/>
    </location>
</feature>